<organism evidence="1 2">
    <name type="scientific">Mycoemilia scoparia</name>
    <dbReference type="NCBI Taxonomy" id="417184"/>
    <lineage>
        <taxon>Eukaryota</taxon>
        <taxon>Fungi</taxon>
        <taxon>Fungi incertae sedis</taxon>
        <taxon>Zoopagomycota</taxon>
        <taxon>Kickxellomycotina</taxon>
        <taxon>Kickxellomycetes</taxon>
        <taxon>Kickxellales</taxon>
        <taxon>Kickxellaceae</taxon>
        <taxon>Mycoemilia</taxon>
    </lineage>
</organism>
<comment type="caution">
    <text evidence="1">The sequence shown here is derived from an EMBL/GenBank/DDBJ whole genome shotgun (WGS) entry which is preliminary data.</text>
</comment>
<evidence type="ECO:0000313" key="2">
    <source>
        <dbReference type="Proteomes" id="UP001150538"/>
    </source>
</evidence>
<sequence>MIDWKIPGADATSQEKHDAAELAKEFLQKVRVGQAERKSRAVSSAKNPTTNAKNAGVECIKISDDIEWGEFEDEYEKQDIFEKLCDYTNHYHSTTPHRLSLTTFGVGSGFLPEPALDVFKFNSCYAESRRRGSSVKFSLSPIHEEPTTTAPLATTMITEKQQLYNCLRGAIGDQSVICQHVSRSDSFLPILKEFVLTEGVAMDCGNEGTSFSCDSSATTMAPSSLCPNGGSGGCENHKQPSKPKFVDDFSNAHEMFSAGNPIFEHYKDLDTYFDDDVGHYQADSDNPFAVDHHSGNEFAMAVSQALGLSTMTNTGNNLESSFCSDNSTATAMSATGGGGHRLKTPEEMRKAHHRKHTICIRPDPKKKNKILDLPSDWF</sequence>
<evidence type="ECO:0000313" key="1">
    <source>
        <dbReference type="EMBL" id="KAJ1910744.1"/>
    </source>
</evidence>
<proteinExistence type="predicted"/>
<reference evidence="1" key="1">
    <citation type="submission" date="2022-07" db="EMBL/GenBank/DDBJ databases">
        <title>Phylogenomic reconstructions and comparative analyses of Kickxellomycotina fungi.</title>
        <authorList>
            <person name="Reynolds N.K."/>
            <person name="Stajich J.E."/>
            <person name="Barry K."/>
            <person name="Grigoriev I.V."/>
            <person name="Crous P."/>
            <person name="Smith M.E."/>
        </authorList>
    </citation>
    <scope>NUCLEOTIDE SEQUENCE</scope>
    <source>
        <strain evidence="1">NBRC 100468</strain>
    </source>
</reference>
<protein>
    <submittedName>
        <fullName evidence="1">Uncharacterized protein</fullName>
    </submittedName>
</protein>
<dbReference type="EMBL" id="JANBPU010000534">
    <property type="protein sequence ID" value="KAJ1910744.1"/>
    <property type="molecule type" value="Genomic_DNA"/>
</dbReference>
<dbReference type="Proteomes" id="UP001150538">
    <property type="component" value="Unassembled WGS sequence"/>
</dbReference>
<dbReference type="AlphaFoldDB" id="A0A9W8DID1"/>
<keyword evidence="2" id="KW-1185">Reference proteome</keyword>
<gene>
    <name evidence="1" type="ORF">H4219_006137</name>
</gene>
<accession>A0A9W8DID1</accession>
<name>A0A9W8DID1_9FUNG</name>